<accession>A0A511JBN5</accession>
<evidence type="ECO:0000313" key="2">
    <source>
        <dbReference type="EMBL" id="GEL95388.1"/>
    </source>
</evidence>
<name>A0A511JBN5_9CELL</name>
<dbReference type="RefSeq" id="WP_146843026.1">
    <property type="nucleotide sequence ID" value="NZ_BJWG01000008.1"/>
</dbReference>
<sequence length="230" mass="24505">MDLADTLAPQSDQLDAVDLLGGPQTFTVERVTVAAGEQPVNVHLVEFPRPWRPGKNMRRVLVGVWGLDHTQWPGRRITLYCDSTVQYGGAAVGGVRIAAMSGIDKPKGVPTIPTRGKSHVYVVKPLAEPTRPSAPDLAQITDLDVLRGMYRTADERTRVQIKARVAELTAQKPAGAAAPTPVEAASPTAEDAGLVEDVADDLSPTATMPPPQVDDADYDWPPAEAQDGAS</sequence>
<organism evidence="2 3">
    <name type="scientific">Cellulomonas composti</name>
    <dbReference type="NCBI Taxonomy" id="266130"/>
    <lineage>
        <taxon>Bacteria</taxon>
        <taxon>Bacillati</taxon>
        <taxon>Actinomycetota</taxon>
        <taxon>Actinomycetes</taxon>
        <taxon>Micrococcales</taxon>
        <taxon>Cellulomonadaceae</taxon>
        <taxon>Cellulomonas</taxon>
    </lineage>
</organism>
<dbReference type="EMBL" id="BJWG01000008">
    <property type="protein sequence ID" value="GEL95388.1"/>
    <property type="molecule type" value="Genomic_DNA"/>
</dbReference>
<comment type="caution">
    <text evidence="2">The sequence shown here is derived from an EMBL/GenBank/DDBJ whole genome shotgun (WGS) entry which is preliminary data.</text>
</comment>
<keyword evidence="3" id="KW-1185">Reference proteome</keyword>
<evidence type="ECO:0000313" key="3">
    <source>
        <dbReference type="Proteomes" id="UP000321720"/>
    </source>
</evidence>
<reference evidence="2 3" key="1">
    <citation type="submission" date="2019-07" db="EMBL/GenBank/DDBJ databases">
        <title>Whole genome shotgun sequence of Cellulomonas composti NBRC 100758.</title>
        <authorList>
            <person name="Hosoyama A."/>
            <person name="Uohara A."/>
            <person name="Ohji S."/>
            <person name="Ichikawa N."/>
        </authorList>
    </citation>
    <scope>NUCLEOTIDE SEQUENCE [LARGE SCALE GENOMIC DNA]</scope>
    <source>
        <strain evidence="2 3">NBRC 100758</strain>
    </source>
</reference>
<feature type="compositionally biased region" description="Low complexity" evidence="1">
    <location>
        <begin position="173"/>
        <end position="190"/>
    </location>
</feature>
<protein>
    <submittedName>
        <fullName evidence="2">Uncharacterized protein</fullName>
    </submittedName>
</protein>
<gene>
    <name evidence="2" type="ORF">CCO02nite_20460</name>
</gene>
<dbReference type="Proteomes" id="UP000321720">
    <property type="component" value="Unassembled WGS sequence"/>
</dbReference>
<proteinExistence type="predicted"/>
<feature type="region of interest" description="Disordered" evidence="1">
    <location>
        <begin position="171"/>
        <end position="230"/>
    </location>
</feature>
<evidence type="ECO:0000256" key="1">
    <source>
        <dbReference type="SAM" id="MobiDB-lite"/>
    </source>
</evidence>
<dbReference type="OrthoDB" id="4541095at2"/>
<dbReference type="AlphaFoldDB" id="A0A511JBN5"/>